<dbReference type="WBParaSite" id="PSU_v2.g15377.t1">
    <property type="protein sequence ID" value="PSU_v2.g15377.t1"/>
    <property type="gene ID" value="PSU_v2.g15377"/>
</dbReference>
<keyword evidence="1" id="KW-1185">Reference proteome</keyword>
<evidence type="ECO:0000313" key="1">
    <source>
        <dbReference type="Proteomes" id="UP000887577"/>
    </source>
</evidence>
<dbReference type="Proteomes" id="UP000887577">
    <property type="component" value="Unplaced"/>
</dbReference>
<protein>
    <submittedName>
        <fullName evidence="2">Uncharacterized protein</fullName>
    </submittedName>
</protein>
<sequence length="128" mass="14802">MPSFYKTNLMDGYDSLLIPPEKDDATFVINVNDANVEENTKSEKTVKKLAKDYPYKRVLKGSREIHAIALLIWYIFEFLLVPHLDVSNEKLIQEEILKPCIFTNAIQLNNLLKIELNNFATQTFVLLI</sequence>
<accession>A0A914Y9D8</accession>
<evidence type="ECO:0000313" key="2">
    <source>
        <dbReference type="WBParaSite" id="PSU_v2.g15377.t1"/>
    </source>
</evidence>
<dbReference type="AlphaFoldDB" id="A0A914Y9D8"/>
<name>A0A914Y9D8_9BILA</name>
<proteinExistence type="predicted"/>
<reference evidence="2" key="1">
    <citation type="submission" date="2022-11" db="UniProtKB">
        <authorList>
            <consortium name="WormBaseParasite"/>
        </authorList>
    </citation>
    <scope>IDENTIFICATION</scope>
</reference>
<organism evidence="1 2">
    <name type="scientific">Panagrolaimus superbus</name>
    <dbReference type="NCBI Taxonomy" id="310955"/>
    <lineage>
        <taxon>Eukaryota</taxon>
        <taxon>Metazoa</taxon>
        <taxon>Ecdysozoa</taxon>
        <taxon>Nematoda</taxon>
        <taxon>Chromadorea</taxon>
        <taxon>Rhabditida</taxon>
        <taxon>Tylenchina</taxon>
        <taxon>Panagrolaimomorpha</taxon>
        <taxon>Panagrolaimoidea</taxon>
        <taxon>Panagrolaimidae</taxon>
        <taxon>Panagrolaimus</taxon>
    </lineage>
</organism>